<comment type="similarity">
    <text evidence="2">Belongs to the lin-54 family.</text>
</comment>
<feature type="compositionally biased region" description="Low complexity" evidence="4">
    <location>
        <begin position="537"/>
        <end position="550"/>
    </location>
</feature>
<dbReference type="Proteomes" id="UP001634007">
    <property type="component" value="Unassembled WGS sequence"/>
</dbReference>
<dbReference type="AlphaFoldDB" id="A0ABD3J1S9"/>
<evidence type="ECO:0000256" key="2">
    <source>
        <dbReference type="ARBA" id="ARBA00007267"/>
    </source>
</evidence>
<evidence type="ECO:0000259" key="5">
    <source>
        <dbReference type="PROSITE" id="PS51634"/>
    </source>
</evidence>
<dbReference type="EMBL" id="JBJKBG010000009">
    <property type="protein sequence ID" value="KAL3721332.1"/>
    <property type="molecule type" value="Genomic_DNA"/>
</dbReference>
<comment type="subcellular location">
    <subcellularLocation>
        <location evidence="1">Nucleus</location>
    </subcellularLocation>
</comment>
<evidence type="ECO:0000313" key="6">
    <source>
        <dbReference type="EMBL" id="KAL3721332.1"/>
    </source>
</evidence>
<evidence type="ECO:0000256" key="3">
    <source>
        <dbReference type="ARBA" id="ARBA00023242"/>
    </source>
</evidence>
<dbReference type="PANTHER" id="PTHR46159">
    <property type="entry name" value="PROTEIN TESMIN/TSO1-LIKE CXC 2"/>
    <property type="match status" value="1"/>
</dbReference>
<dbReference type="InterPro" id="IPR033467">
    <property type="entry name" value="Tesmin/TSO1-like_CXC"/>
</dbReference>
<evidence type="ECO:0000256" key="4">
    <source>
        <dbReference type="SAM" id="MobiDB-lite"/>
    </source>
</evidence>
<protein>
    <recommendedName>
        <fullName evidence="5">CRC domain-containing protein</fullName>
    </recommendedName>
</protein>
<name>A0ABD3J1S9_EUCGL</name>
<comment type="caution">
    <text evidence="6">The sequence shown here is derived from an EMBL/GenBank/DDBJ whole genome shotgun (WGS) entry which is preliminary data.</text>
</comment>
<dbReference type="InterPro" id="IPR005172">
    <property type="entry name" value="CRC"/>
</dbReference>
<dbReference type="SMART" id="SM01114">
    <property type="entry name" value="CXC"/>
    <property type="match status" value="2"/>
</dbReference>
<evidence type="ECO:0000313" key="7">
    <source>
        <dbReference type="Proteomes" id="UP001634007"/>
    </source>
</evidence>
<feature type="region of interest" description="Disordered" evidence="4">
    <location>
        <begin position="472"/>
        <end position="520"/>
    </location>
</feature>
<feature type="region of interest" description="Disordered" evidence="4">
    <location>
        <begin position="533"/>
        <end position="598"/>
    </location>
</feature>
<feature type="region of interest" description="Disordered" evidence="4">
    <location>
        <begin position="290"/>
        <end position="327"/>
    </location>
</feature>
<feature type="compositionally biased region" description="Low complexity" evidence="4">
    <location>
        <begin position="561"/>
        <end position="574"/>
    </location>
</feature>
<feature type="compositionally biased region" description="Low complexity" evidence="4">
    <location>
        <begin position="506"/>
        <end position="516"/>
    </location>
</feature>
<dbReference type="InterPro" id="IPR044522">
    <property type="entry name" value="TSO1-like"/>
</dbReference>
<dbReference type="PROSITE" id="PS51634">
    <property type="entry name" value="CRC"/>
    <property type="match status" value="1"/>
</dbReference>
<gene>
    <name evidence="6" type="ORF">ACJRO7_033773</name>
</gene>
<evidence type="ECO:0000256" key="1">
    <source>
        <dbReference type="ARBA" id="ARBA00004123"/>
    </source>
</evidence>
<feature type="region of interest" description="Disordered" evidence="4">
    <location>
        <begin position="394"/>
        <end position="419"/>
    </location>
</feature>
<dbReference type="GO" id="GO:0005634">
    <property type="term" value="C:nucleus"/>
    <property type="evidence" value="ECO:0007669"/>
    <property type="project" value="UniProtKB-SubCell"/>
</dbReference>
<organism evidence="6 7">
    <name type="scientific">Eucalyptus globulus</name>
    <name type="common">Tasmanian blue gum</name>
    <dbReference type="NCBI Taxonomy" id="34317"/>
    <lineage>
        <taxon>Eukaryota</taxon>
        <taxon>Viridiplantae</taxon>
        <taxon>Streptophyta</taxon>
        <taxon>Embryophyta</taxon>
        <taxon>Tracheophyta</taxon>
        <taxon>Spermatophyta</taxon>
        <taxon>Magnoliopsida</taxon>
        <taxon>eudicotyledons</taxon>
        <taxon>Gunneridae</taxon>
        <taxon>Pentapetalae</taxon>
        <taxon>rosids</taxon>
        <taxon>malvids</taxon>
        <taxon>Myrtales</taxon>
        <taxon>Myrtaceae</taxon>
        <taxon>Myrtoideae</taxon>
        <taxon>Eucalypteae</taxon>
        <taxon>Eucalyptus</taxon>
    </lineage>
</organism>
<reference evidence="6 7" key="1">
    <citation type="submission" date="2024-11" db="EMBL/GenBank/DDBJ databases">
        <title>Chromosome-level genome assembly of Eucalyptus globulus Labill. provides insights into its genome evolution.</title>
        <authorList>
            <person name="Li X."/>
        </authorList>
    </citation>
    <scope>NUCLEOTIDE SEQUENCE [LARGE SCALE GENOMIC DNA]</scope>
    <source>
        <strain evidence="6">CL2024</strain>
        <tissue evidence="6">Fresh tender leaves</tissue>
    </source>
</reference>
<proteinExistence type="inferred from homology"/>
<keyword evidence="3" id="KW-0539">Nucleus</keyword>
<accession>A0ABD3J1S9</accession>
<feature type="compositionally biased region" description="Basic residues" evidence="4">
    <location>
        <begin position="313"/>
        <end position="323"/>
    </location>
</feature>
<dbReference type="Pfam" id="PF03638">
    <property type="entry name" value="TCR"/>
    <property type="match status" value="2"/>
</dbReference>
<dbReference type="PANTHER" id="PTHR46159:SF6">
    <property type="entry name" value="OS12G0605300 PROTEIN"/>
    <property type="match status" value="1"/>
</dbReference>
<sequence length="598" mass="65604">MRRDRVEVRSRSRSLPTGFGRLTRIKNRKSLSHPLSSSSSISNHVRFFNFYPSLFSWQTRWLHFCMDAPKEEHDRGSGGDSAARPHQELSAVLGYFSNLYPLDTIESCVQAGDPDQPLGSALAEQAKEEHPSGRQNAVQRFDVPPDVFQDWQLGRFFEDQEAHPHSHDTRQHLNFDDVMPCHCSTPWSHVSCACHNHAGCSSGMPPASMQNWGHLLLSNGGPEESSSWQQFSDASEMSSQCLIDKEKLIQMLEDLDSSFVSGNPTWEFSDPVAGGQNGDGVTITAKNWTSETASKVQDQKKAAEPSSGTPGRRERRVPKRHLKKAENATENGSTKRCSCRRSKCLQLYCECFAAELFCTDSCACRLCYNNLEMEDSVFKAKDRIKSGDPLAFGPKVVPHPSDLPPEIAESGGRGSGENEDTPLFVRHKRGCNCKKSQCLKNYCECYQGKAGCFHECNCEDCSNPFGPKSAEQGIDRKEMSPKGTPDGMQGMPNSIRTGIGVDMLNSTPSPSPSASSNYADTCSCSSATPAKRYNSMSTSSLSNPANASSPDQRQASTPQFRSPGRSRSISPSSRLARKPDSWTPPSQDGEPGGGSSQA</sequence>
<feature type="domain" description="CRC" evidence="5">
    <location>
        <begin position="333"/>
        <end position="466"/>
    </location>
</feature>
<feature type="compositionally biased region" description="Polar residues" evidence="4">
    <location>
        <begin position="551"/>
        <end position="560"/>
    </location>
</feature>
<keyword evidence="7" id="KW-1185">Reference proteome</keyword>